<proteinExistence type="predicted"/>
<comment type="caution">
    <text evidence="2">The sequence shown here is derived from an EMBL/GenBank/DDBJ whole genome shotgun (WGS) entry which is preliminary data.</text>
</comment>
<gene>
    <name evidence="2" type="ORF">MYCIT1_LOCUS9245</name>
</gene>
<feature type="region of interest" description="Disordered" evidence="1">
    <location>
        <begin position="100"/>
        <end position="140"/>
    </location>
</feature>
<evidence type="ECO:0000313" key="2">
    <source>
        <dbReference type="EMBL" id="CAK5267048.1"/>
    </source>
</evidence>
<keyword evidence="3" id="KW-1185">Reference proteome</keyword>
<evidence type="ECO:0000256" key="1">
    <source>
        <dbReference type="SAM" id="MobiDB-lite"/>
    </source>
</evidence>
<reference evidence="2" key="1">
    <citation type="submission" date="2023-11" db="EMBL/GenBank/DDBJ databases">
        <authorList>
            <person name="De Vega J J."/>
            <person name="De Vega J J."/>
        </authorList>
    </citation>
    <scope>NUCLEOTIDE SEQUENCE</scope>
</reference>
<feature type="compositionally biased region" description="Basic and acidic residues" evidence="1">
    <location>
        <begin position="124"/>
        <end position="140"/>
    </location>
</feature>
<organism evidence="2 3">
    <name type="scientific">Mycena citricolor</name>
    <dbReference type="NCBI Taxonomy" id="2018698"/>
    <lineage>
        <taxon>Eukaryota</taxon>
        <taxon>Fungi</taxon>
        <taxon>Dikarya</taxon>
        <taxon>Basidiomycota</taxon>
        <taxon>Agaricomycotina</taxon>
        <taxon>Agaricomycetes</taxon>
        <taxon>Agaricomycetidae</taxon>
        <taxon>Agaricales</taxon>
        <taxon>Marasmiineae</taxon>
        <taxon>Mycenaceae</taxon>
        <taxon>Mycena</taxon>
    </lineage>
</organism>
<dbReference type="AlphaFoldDB" id="A0AAD2H2U2"/>
<dbReference type="Proteomes" id="UP001295794">
    <property type="component" value="Unassembled WGS sequence"/>
</dbReference>
<feature type="non-terminal residue" evidence="2">
    <location>
        <position position="1"/>
    </location>
</feature>
<accession>A0AAD2H2U2</accession>
<protein>
    <submittedName>
        <fullName evidence="2">Uncharacterized protein</fullName>
    </submittedName>
</protein>
<evidence type="ECO:0000313" key="3">
    <source>
        <dbReference type="Proteomes" id="UP001295794"/>
    </source>
</evidence>
<dbReference type="EMBL" id="CAVNYO010000116">
    <property type="protein sequence ID" value="CAK5267048.1"/>
    <property type="molecule type" value="Genomic_DNA"/>
</dbReference>
<sequence>LPHSAHTKLSLTQQVRIRGVTCDQIREKSNIPPSTVQSEVVALASSIEVENTAVTLMSDDVALPLMAEVVAVGRNTRQVVKTTGSFPSTADCTWVRRVENLRAKETHGRPSGATRDRGGRRRSHTDNRRSDQRSGLCKDR</sequence>
<name>A0AAD2H2U2_9AGAR</name>